<dbReference type="Pfam" id="PF13966">
    <property type="entry name" value="zf-RVT"/>
    <property type="match status" value="1"/>
</dbReference>
<dbReference type="InterPro" id="IPR026960">
    <property type="entry name" value="RVT-Znf"/>
</dbReference>
<evidence type="ECO:0000259" key="1">
    <source>
        <dbReference type="Pfam" id="PF13966"/>
    </source>
</evidence>
<sequence length="425" mass="49857">EGRRNLWLELTQIAVDPRVSPLPWKVLGDFNLSLNPKADFRGRTRITGGMTEFRNCLTSADHNPIVTKLDRILESMFSDHNPSCVEIGRPQVMANRPFRFPNFITNHPYLIPRIREAWEALHYEGTKMFSVVKMLTQWKRTIKDINKDHYSNLKKRISEALDNLTECQKTFSSLQRQLWPHWRRKHTRNWWIFRGAVWISTVLSWVAGSPKLHELRDVLSATNTPDSSSGPDQYLWNTGGIERSTFSVARTWEELRPSDQPKPWYKVVWFKCCIPKHTFTFWVTTADRLPFRCRLVSWGIATSALCCLCNLHDETRDHLFLHCEFNQLVWKIILHRLGQPSLAFANWSELITWMLGPSHHTPKLLKLLAVQATIFFLWKERNTRLHDSCSSTPDLCFIYIDRCIRDAILAYNRRNSSSLLSCWFT</sequence>
<dbReference type="Proteomes" id="UP000836841">
    <property type="component" value="Chromosome 3"/>
</dbReference>
<accession>A0AAU9S1B0</accession>
<dbReference type="PANTHER" id="PTHR33116:SF84">
    <property type="entry name" value="RNA-DIRECTED DNA POLYMERASE"/>
    <property type="match status" value="1"/>
</dbReference>
<organism evidence="2 3">
    <name type="scientific">Thlaspi arvense</name>
    <name type="common">Field penny-cress</name>
    <dbReference type="NCBI Taxonomy" id="13288"/>
    <lineage>
        <taxon>Eukaryota</taxon>
        <taxon>Viridiplantae</taxon>
        <taxon>Streptophyta</taxon>
        <taxon>Embryophyta</taxon>
        <taxon>Tracheophyta</taxon>
        <taxon>Spermatophyta</taxon>
        <taxon>Magnoliopsida</taxon>
        <taxon>eudicotyledons</taxon>
        <taxon>Gunneridae</taxon>
        <taxon>Pentapetalae</taxon>
        <taxon>rosids</taxon>
        <taxon>malvids</taxon>
        <taxon>Brassicales</taxon>
        <taxon>Brassicaceae</taxon>
        <taxon>Thlaspideae</taxon>
        <taxon>Thlaspi</taxon>
    </lineage>
</organism>
<dbReference type="PANTHER" id="PTHR33116">
    <property type="entry name" value="REVERSE TRANSCRIPTASE ZINC-BINDING DOMAIN-CONTAINING PROTEIN-RELATED-RELATED"/>
    <property type="match status" value="1"/>
</dbReference>
<name>A0AAU9S1B0_THLAR</name>
<evidence type="ECO:0000313" key="3">
    <source>
        <dbReference type="Proteomes" id="UP000836841"/>
    </source>
</evidence>
<gene>
    <name evidence="2" type="ORF">TAV2_LOCUS10460</name>
</gene>
<dbReference type="EMBL" id="OU466859">
    <property type="protein sequence ID" value="CAH2052667.1"/>
    <property type="molecule type" value="Genomic_DNA"/>
</dbReference>
<protein>
    <recommendedName>
        <fullName evidence="1">Reverse transcriptase zinc-binding domain-containing protein</fullName>
    </recommendedName>
</protein>
<reference evidence="2 3" key="1">
    <citation type="submission" date="2022-03" db="EMBL/GenBank/DDBJ databases">
        <authorList>
            <person name="Nunn A."/>
            <person name="Chopra R."/>
            <person name="Nunn A."/>
            <person name="Contreras Garrido A."/>
        </authorList>
    </citation>
    <scope>NUCLEOTIDE SEQUENCE [LARGE SCALE GENOMIC DNA]</scope>
</reference>
<proteinExistence type="predicted"/>
<feature type="non-terminal residue" evidence="2">
    <location>
        <position position="425"/>
    </location>
</feature>
<keyword evidence="3" id="KW-1185">Reference proteome</keyword>
<evidence type="ECO:0000313" key="2">
    <source>
        <dbReference type="EMBL" id="CAH2052667.1"/>
    </source>
</evidence>
<feature type="domain" description="Reverse transcriptase zinc-binding" evidence="1">
    <location>
        <begin position="246"/>
        <end position="330"/>
    </location>
</feature>
<dbReference type="AlphaFoldDB" id="A0AAU9S1B0"/>